<accession>A0A1M5G469</accession>
<proteinExistence type="predicted"/>
<dbReference type="STRING" id="871325.SAMN05444349_1558"/>
<dbReference type="EMBL" id="FQVD01000055">
    <property type="protein sequence ID" value="SHF98444.1"/>
    <property type="molecule type" value="Genomic_DNA"/>
</dbReference>
<keyword evidence="3" id="KW-1185">Reference proteome</keyword>
<dbReference type="Proteomes" id="UP000184436">
    <property type="component" value="Unassembled WGS sequence"/>
</dbReference>
<reference evidence="2 3" key="1">
    <citation type="submission" date="2016-11" db="EMBL/GenBank/DDBJ databases">
        <authorList>
            <person name="Jaros S."/>
            <person name="Januszkiewicz K."/>
            <person name="Wedrychowicz H."/>
        </authorList>
    </citation>
    <scope>NUCLEOTIDE SEQUENCE [LARGE SCALE GENOMIC DNA]</scope>
    <source>
        <strain evidence="2 3">DSM 26883</strain>
    </source>
</reference>
<dbReference type="RefSeq" id="WP_025076413.1">
    <property type="nucleotide sequence ID" value="NZ_FQVD01000055.1"/>
</dbReference>
<evidence type="ECO:0000256" key="1">
    <source>
        <dbReference type="SAM" id="Phobius"/>
    </source>
</evidence>
<name>A0A1M5G469_9BACE</name>
<feature type="transmembrane region" description="Helical" evidence="1">
    <location>
        <begin position="26"/>
        <end position="47"/>
    </location>
</feature>
<gene>
    <name evidence="2" type="ORF">SAMN05444349_1558</name>
</gene>
<dbReference type="OrthoDB" id="1420066at2"/>
<protein>
    <submittedName>
        <fullName evidence="2">Uncharacterized protein</fullName>
    </submittedName>
</protein>
<evidence type="ECO:0000313" key="3">
    <source>
        <dbReference type="Proteomes" id="UP000184436"/>
    </source>
</evidence>
<dbReference type="AlphaFoldDB" id="A0A1M5G469"/>
<keyword evidence="1" id="KW-0472">Membrane</keyword>
<sequence length="433" mass="50886">MTKERLIEKKIYLERRKAQKRNKRESAAKGVFPRMNIFVFTSLIIFLKKKGFISKEYINKSIIVPRHFSFENNSDDSITFFKIILSSYLLSDDSILIDFSDCEYIDIPNAMFLDIIIKELNFIKYSYNLKFYNCVKKGIRYKESKYTKTNKCLYVFKLIKEVKEANKGEGFLYLGLKKGWAKRTSYKENNKGAICKEVRGFINSSLRESNAVLNATGENIIDKLLSEIFNNAEDHSIHNEWYVNGVSYKEIVNGEPIIELNLGILNLGFSISEGFFQTKEKNKEMIEDTERWYVKHHELMKKNNNICFAKEDLYTLYCLQEGISRLKYEDESRGRGTMNFLRAFITLGAFGKKNPQYKPHLNIISGRTIINCDNERGPYKKNKSFFLSLNHENDISILPDQKYLKHIYQYFPGTFLEVKIYLNKTYFKEVLPQ</sequence>
<keyword evidence="1" id="KW-0812">Transmembrane</keyword>
<keyword evidence="1" id="KW-1133">Transmembrane helix</keyword>
<evidence type="ECO:0000313" key="2">
    <source>
        <dbReference type="EMBL" id="SHF98444.1"/>
    </source>
</evidence>
<organism evidence="2 3">
    <name type="scientific">Bacteroides faecichinchillae</name>
    <dbReference type="NCBI Taxonomy" id="871325"/>
    <lineage>
        <taxon>Bacteria</taxon>
        <taxon>Pseudomonadati</taxon>
        <taxon>Bacteroidota</taxon>
        <taxon>Bacteroidia</taxon>
        <taxon>Bacteroidales</taxon>
        <taxon>Bacteroidaceae</taxon>
        <taxon>Bacteroides</taxon>
    </lineage>
</organism>